<evidence type="ECO:0000313" key="2">
    <source>
        <dbReference type="EMBL" id="KAK3100803.1"/>
    </source>
</evidence>
<dbReference type="GO" id="GO:0015934">
    <property type="term" value="C:large ribosomal subunit"/>
    <property type="evidence" value="ECO:0007669"/>
    <property type="project" value="InterPro"/>
</dbReference>
<evidence type="ECO:0000256" key="1">
    <source>
        <dbReference type="SAM" id="MobiDB-lite"/>
    </source>
</evidence>
<organism evidence="2 3">
    <name type="scientific">Pinctada imbricata</name>
    <name type="common">Atlantic pearl-oyster</name>
    <name type="synonym">Pinctada martensii</name>
    <dbReference type="NCBI Taxonomy" id="66713"/>
    <lineage>
        <taxon>Eukaryota</taxon>
        <taxon>Metazoa</taxon>
        <taxon>Spiralia</taxon>
        <taxon>Lophotrochozoa</taxon>
        <taxon>Mollusca</taxon>
        <taxon>Bivalvia</taxon>
        <taxon>Autobranchia</taxon>
        <taxon>Pteriomorphia</taxon>
        <taxon>Pterioida</taxon>
        <taxon>Pterioidea</taxon>
        <taxon>Pteriidae</taxon>
        <taxon>Pinctada</taxon>
    </lineage>
</organism>
<dbReference type="GO" id="GO:0003735">
    <property type="term" value="F:structural constituent of ribosome"/>
    <property type="evidence" value="ECO:0007669"/>
    <property type="project" value="InterPro"/>
</dbReference>
<proteinExistence type="predicted"/>
<dbReference type="InterPro" id="IPR005996">
    <property type="entry name" value="Ribosomal_uL30_bac-type"/>
</dbReference>
<dbReference type="PANTHER" id="PTHR15892:SF2">
    <property type="entry name" value="LARGE RIBOSOMAL SUBUNIT PROTEIN UL30M"/>
    <property type="match status" value="1"/>
</dbReference>
<evidence type="ECO:0000313" key="3">
    <source>
        <dbReference type="Proteomes" id="UP001186944"/>
    </source>
</evidence>
<evidence type="ECO:0008006" key="4">
    <source>
        <dbReference type="Google" id="ProtNLM"/>
    </source>
</evidence>
<dbReference type="SUPFAM" id="SSF55129">
    <property type="entry name" value="Ribosomal protein L30p/L7e"/>
    <property type="match status" value="1"/>
</dbReference>
<gene>
    <name evidence="2" type="ORF">FSP39_025498</name>
</gene>
<dbReference type="GO" id="GO:0006412">
    <property type="term" value="P:translation"/>
    <property type="evidence" value="ECO:0007669"/>
    <property type="project" value="InterPro"/>
</dbReference>
<keyword evidence="3" id="KW-1185">Reference proteome</keyword>
<dbReference type="Gene3D" id="3.30.1390.20">
    <property type="entry name" value="Ribosomal protein L30, ferredoxin-like fold domain"/>
    <property type="match status" value="1"/>
</dbReference>
<accession>A0AA89C4K2</accession>
<feature type="region of interest" description="Disordered" evidence="1">
    <location>
        <begin position="1"/>
        <end position="21"/>
    </location>
</feature>
<reference evidence="2" key="1">
    <citation type="submission" date="2019-08" db="EMBL/GenBank/DDBJ databases">
        <title>The improved chromosome-level genome for the pearl oyster Pinctada fucata martensii using PacBio sequencing and Hi-C.</title>
        <authorList>
            <person name="Zheng Z."/>
        </authorList>
    </citation>
    <scope>NUCLEOTIDE SEQUENCE</scope>
    <source>
        <strain evidence="2">ZZ-2019</strain>
        <tissue evidence="2">Adductor muscle</tissue>
    </source>
</reference>
<dbReference type="PANTHER" id="PTHR15892">
    <property type="entry name" value="MITOCHONDRIAL RIBOSOMAL PROTEIN L30"/>
    <property type="match status" value="1"/>
</dbReference>
<dbReference type="AlphaFoldDB" id="A0AA89C4K2"/>
<dbReference type="GO" id="GO:0005739">
    <property type="term" value="C:mitochondrion"/>
    <property type="evidence" value="ECO:0007669"/>
    <property type="project" value="TreeGrafter"/>
</dbReference>
<protein>
    <recommendedName>
        <fullName evidence="4">39S ribosomal protein L30, mitochondrial</fullName>
    </recommendedName>
</protein>
<comment type="caution">
    <text evidence="2">The sequence shown here is derived from an EMBL/GenBank/DDBJ whole genome shotgun (WGS) entry which is preliminary data.</text>
</comment>
<name>A0AA89C4K2_PINIB</name>
<dbReference type="EMBL" id="VSWD01000006">
    <property type="protein sequence ID" value="KAK3100803.1"/>
    <property type="molecule type" value="Genomic_DNA"/>
</dbReference>
<dbReference type="Proteomes" id="UP001186944">
    <property type="component" value="Unassembled WGS sequence"/>
</dbReference>
<dbReference type="InterPro" id="IPR036919">
    <property type="entry name" value="Ribo_uL30_ferredoxin-like_sf"/>
</dbReference>
<sequence>MSWTAALLERKENPPSYPKEPSKLHMVELVQTTRGQPKWDKGYIKQLGFGEEPKLNTRIILKNTENTNTILKKVKHLLRITPITFPYGPPDENCDPDKCYLRDNGEFVVVRDITPKEEIPLLAERDDSVWTMDKETLDKHTRKTVQNYRLNNEYFKEEPVYEMNQDGKEHRYFGNKRMYGQDTWY</sequence>